<reference evidence="2 3" key="1">
    <citation type="submission" date="2016-10" db="EMBL/GenBank/DDBJ databases">
        <title>Draft genome sequence of Coniochaeta ligniaria NRRL30616, a lignocellulolytic fungus for bioabatement of inhibitors in plant biomass hydrolysates.</title>
        <authorList>
            <consortium name="DOE Joint Genome Institute"/>
            <person name="Jimenez D.J."/>
            <person name="Hector R.E."/>
            <person name="Riley R."/>
            <person name="Sun H."/>
            <person name="Grigoriev I.V."/>
            <person name="Van Elsas J.D."/>
            <person name="Nichols N.N."/>
        </authorList>
    </citation>
    <scope>NUCLEOTIDE SEQUENCE [LARGE SCALE GENOMIC DNA]</scope>
    <source>
        <strain evidence="2 3">NRRL 30616</strain>
    </source>
</reference>
<feature type="region of interest" description="Disordered" evidence="1">
    <location>
        <begin position="536"/>
        <end position="639"/>
    </location>
</feature>
<dbReference type="OrthoDB" id="3438093at2759"/>
<feature type="compositionally biased region" description="Basic residues" evidence="1">
    <location>
        <begin position="603"/>
        <end position="618"/>
    </location>
</feature>
<dbReference type="EMBL" id="KV875093">
    <property type="protein sequence ID" value="OIW34551.1"/>
    <property type="molecule type" value="Genomic_DNA"/>
</dbReference>
<feature type="compositionally biased region" description="Polar residues" evidence="1">
    <location>
        <begin position="402"/>
        <end position="413"/>
    </location>
</feature>
<proteinExistence type="predicted"/>
<feature type="compositionally biased region" description="Low complexity" evidence="1">
    <location>
        <begin position="580"/>
        <end position="602"/>
    </location>
</feature>
<evidence type="ECO:0000256" key="1">
    <source>
        <dbReference type="SAM" id="MobiDB-lite"/>
    </source>
</evidence>
<accession>A0A1J7J375</accession>
<dbReference type="AlphaFoldDB" id="A0A1J7J375"/>
<keyword evidence="3" id="KW-1185">Reference proteome</keyword>
<name>A0A1J7J375_9PEZI</name>
<feature type="region of interest" description="Disordered" evidence="1">
    <location>
        <begin position="474"/>
        <end position="519"/>
    </location>
</feature>
<dbReference type="Proteomes" id="UP000182658">
    <property type="component" value="Unassembled WGS sequence"/>
</dbReference>
<feature type="compositionally biased region" description="Polar residues" evidence="1">
    <location>
        <begin position="488"/>
        <end position="500"/>
    </location>
</feature>
<feature type="compositionally biased region" description="Basic residues" evidence="1">
    <location>
        <begin position="365"/>
        <end position="379"/>
    </location>
</feature>
<protein>
    <submittedName>
        <fullName evidence="2">Uncharacterized protein</fullName>
    </submittedName>
</protein>
<feature type="region of interest" description="Disordered" evidence="1">
    <location>
        <begin position="675"/>
        <end position="695"/>
    </location>
</feature>
<evidence type="ECO:0000313" key="2">
    <source>
        <dbReference type="EMBL" id="OIW34551.1"/>
    </source>
</evidence>
<organism evidence="2 3">
    <name type="scientific">Coniochaeta ligniaria NRRL 30616</name>
    <dbReference type="NCBI Taxonomy" id="1408157"/>
    <lineage>
        <taxon>Eukaryota</taxon>
        <taxon>Fungi</taxon>
        <taxon>Dikarya</taxon>
        <taxon>Ascomycota</taxon>
        <taxon>Pezizomycotina</taxon>
        <taxon>Sordariomycetes</taxon>
        <taxon>Sordariomycetidae</taxon>
        <taxon>Coniochaetales</taxon>
        <taxon>Coniochaetaceae</taxon>
        <taxon>Coniochaeta</taxon>
    </lineage>
</organism>
<sequence length="695" mass="76517">MCYGEEIAYRCGHSSLPVVRPCPLTTSGHNNPICQIQITYEYNAPTMCVACERILHSRWTLLQEWEHRWYHERGVCRCEIYFPELDHRSRVIGDVGTANDCQSDDEATLGSSPTMCAATPEELDMRTVSPSKTKVNGDDNKQLVAARSQDENQGERPIVVDGRQGHVPQDHTPALYQEKPDSNTMHVTARQSSQYAAEWLEDHREAHTAGRCHCRVDMKPMTKPNIKAPMTADDEKVLTLHRQITGDGLDPEECTSPTKEDIDRWRKETDLPELGTTPAWTVTTRRAPDTTQYPVPLGNNMFLTEHFVVWDARLLASRVESMQIASPMNERGGGSSARVSNGIMPVAQETVYVYQPDAGGPSKDTRKKGKGRFAGRKPRRDTASSPRHAGSVGPGLHVDSSPGWQHQQGQTSADFAVAQTQQSMQNAQYSFQQHQQKCLEYGMAVSQADQYAHNALYQPTPHRMTAAAPVLQSQQHMQHTQHVLRPSGSVSPTQQENIPHNETPPKQDMQNTPPGLTLVEGAGSVIGWYELTPPNTHAGKGMNGKLATSASEADRTPTKPSQTADKPANRPAAVVNGTRNPPNKSGPSNGSSSGTTSTAATPSKKHRKTAARKMKNKQHKAEKEKDGKEIAVDDKGKEQRCEIPLCGLPIGAGPESSKSQRPAFAKCSLFYQVKKHRRGSSCPELQDTKPLSSTD</sequence>
<gene>
    <name evidence="2" type="ORF">CONLIGDRAFT_675519</name>
</gene>
<feature type="region of interest" description="Disordered" evidence="1">
    <location>
        <begin position="354"/>
        <end position="413"/>
    </location>
</feature>
<feature type="compositionally biased region" description="Basic and acidic residues" evidence="1">
    <location>
        <begin position="619"/>
        <end position="639"/>
    </location>
</feature>
<dbReference type="InParanoid" id="A0A1J7J375"/>
<dbReference type="STRING" id="1408157.A0A1J7J375"/>
<evidence type="ECO:0000313" key="3">
    <source>
        <dbReference type="Proteomes" id="UP000182658"/>
    </source>
</evidence>